<dbReference type="Proteomes" id="UP000317155">
    <property type="component" value="Unassembled WGS sequence"/>
</dbReference>
<organism evidence="2 3">
    <name type="scientific">Trichloromonas acetexigens</name>
    <dbReference type="NCBI Taxonomy" id="38815"/>
    <lineage>
        <taxon>Bacteria</taxon>
        <taxon>Pseudomonadati</taxon>
        <taxon>Thermodesulfobacteriota</taxon>
        <taxon>Desulfuromonadia</taxon>
        <taxon>Desulfuromonadales</taxon>
        <taxon>Trichloromonadaceae</taxon>
        <taxon>Trichloromonas</taxon>
    </lineage>
</organism>
<dbReference type="AlphaFoldDB" id="A0A550JGE5"/>
<comment type="caution">
    <text evidence="2">The sequence shown here is derived from an EMBL/GenBank/DDBJ whole genome shotgun (WGS) entry which is preliminary data.</text>
</comment>
<accession>A0A550JGE5</accession>
<dbReference type="RefSeq" id="WP_092057337.1">
    <property type="nucleotide sequence ID" value="NZ_FOJJ01000034.1"/>
</dbReference>
<sequence length="335" mass="37313">MKKKITPLLLCLSLAGVSFAGADQIVLKNGDRITGTVISAEKGLLTLKTDYAEKIELKTDAVQRIETEQPVDVRLEGGEILTGPLQGDVDALQVTAGDARGAADVEWAKVASINVEPPPPWTWDGKVFLGAFAQSGNTDRTSVNFGADATRRSLKDRYNLTFLYNYAEEDGELTTRDIYGALKYDYFFTEKFYGYLSVELLKDKFKDLNLRTIVGPGVGYQVWEDDIKALAFEAGVAYFSEDNIDGEDDQWMTARLGMKFRYKLSDYATFSNNLTVYPSLEQGGEFTSRNEADLTTTIAGPWSLRLANVWEHDSDPAEEVKKDDSKTSLNLQYSF</sequence>
<gene>
    <name evidence="2" type="ORF">FL622_06845</name>
</gene>
<evidence type="ECO:0000313" key="2">
    <source>
        <dbReference type="EMBL" id="TRO82289.1"/>
    </source>
</evidence>
<evidence type="ECO:0000256" key="1">
    <source>
        <dbReference type="SAM" id="SignalP"/>
    </source>
</evidence>
<dbReference type="EMBL" id="VJVV01000004">
    <property type="protein sequence ID" value="TRO82289.1"/>
    <property type="molecule type" value="Genomic_DNA"/>
</dbReference>
<feature type="chain" id="PRO_5021863935" evidence="1">
    <location>
        <begin position="23"/>
        <end position="335"/>
    </location>
</feature>
<dbReference type="InterPro" id="IPR007433">
    <property type="entry name" value="DUF481"/>
</dbReference>
<feature type="signal peptide" evidence="1">
    <location>
        <begin position="1"/>
        <end position="22"/>
    </location>
</feature>
<keyword evidence="1" id="KW-0732">Signal</keyword>
<proteinExistence type="predicted"/>
<name>A0A550JGE5_9BACT</name>
<dbReference type="OrthoDB" id="9806250at2"/>
<evidence type="ECO:0000313" key="3">
    <source>
        <dbReference type="Proteomes" id="UP000317155"/>
    </source>
</evidence>
<protein>
    <submittedName>
        <fullName evidence="2">DUF481 domain-containing protein</fullName>
    </submittedName>
</protein>
<dbReference type="Pfam" id="PF04338">
    <property type="entry name" value="DUF481"/>
    <property type="match status" value="1"/>
</dbReference>
<keyword evidence="3" id="KW-1185">Reference proteome</keyword>
<reference evidence="2 3" key="1">
    <citation type="submission" date="2019-07" db="EMBL/GenBank/DDBJ databases">
        <title>Insights of Desulfuromonas acetexigens electromicrobiology.</title>
        <authorList>
            <person name="Katuri K."/>
            <person name="Sapireddy V."/>
            <person name="Shaw D.R."/>
            <person name="Saikaly P."/>
        </authorList>
    </citation>
    <scope>NUCLEOTIDE SEQUENCE [LARGE SCALE GENOMIC DNA]</scope>
    <source>
        <strain evidence="2 3">2873</strain>
    </source>
</reference>